<reference evidence="2" key="1">
    <citation type="submission" date="2021-10" db="EMBL/GenBank/DDBJ databases">
        <title>Melipona bicolor Genome sequencing and assembly.</title>
        <authorList>
            <person name="Araujo N.S."/>
            <person name="Arias M.C."/>
        </authorList>
    </citation>
    <scope>NUCLEOTIDE SEQUENCE</scope>
    <source>
        <strain evidence="2">USP_2M_L1-L4_2017</strain>
        <tissue evidence="2">Whole body</tissue>
    </source>
</reference>
<organism evidence="2 3">
    <name type="scientific">Melipona bicolor</name>
    <dbReference type="NCBI Taxonomy" id="60889"/>
    <lineage>
        <taxon>Eukaryota</taxon>
        <taxon>Metazoa</taxon>
        <taxon>Ecdysozoa</taxon>
        <taxon>Arthropoda</taxon>
        <taxon>Hexapoda</taxon>
        <taxon>Insecta</taxon>
        <taxon>Pterygota</taxon>
        <taxon>Neoptera</taxon>
        <taxon>Endopterygota</taxon>
        <taxon>Hymenoptera</taxon>
        <taxon>Apocrita</taxon>
        <taxon>Aculeata</taxon>
        <taxon>Apoidea</taxon>
        <taxon>Anthophila</taxon>
        <taxon>Apidae</taxon>
        <taxon>Melipona</taxon>
    </lineage>
</organism>
<name>A0AA40FNA9_9HYME</name>
<evidence type="ECO:0000256" key="1">
    <source>
        <dbReference type="SAM" id="MobiDB-lite"/>
    </source>
</evidence>
<dbReference type="AlphaFoldDB" id="A0AA40FNA9"/>
<accession>A0AA40FNA9</accession>
<dbReference type="Proteomes" id="UP001177670">
    <property type="component" value="Unassembled WGS sequence"/>
</dbReference>
<keyword evidence="3" id="KW-1185">Reference proteome</keyword>
<feature type="compositionally biased region" description="Basic and acidic residues" evidence="1">
    <location>
        <begin position="127"/>
        <end position="136"/>
    </location>
</feature>
<proteinExistence type="predicted"/>
<feature type="region of interest" description="Disordered" evidence="1">
    <location>
        <begin position="154"/>
        <end position="175"/>
    </location>
</feature>
<comment type="caution">
    <text evidence="2">The sequence shown here is derived from an EMBL/GenBank/DDBJ whole genome shotgun (WGS) entry which is preliminary data.</text>
</comment>
<sequence>MSERHFREVNKYTKFGCVYRKDRTDLCTSFRQRDIFPVFFTLLHKFDDSMLVRERKKDSERFVVLWGLWGWISFLRIWSRRGEKEGTWNSKSGGHRHFVAVDTREAARNAKKREGAEGGSAGEEETEEKRKLREGPWMESVQFGILENVETCEKSKRWGKEKRRGGGRVRAGHYL</sequence>
<protein>
    <submittedName>
        <fullName evidence="2">Uncharacterized protein</fullName>
    </submittedName>
</protein>
<dbReference type="EMBL" id="JAHYIQ010000024">
    <property type="protein sequence ID" value="KAK1121992.1"/>
    <property type="molecule type" value="Genomic_DNA"/>
</dbReference>
<evidence type="ECO:0000313" key="2">
    <source>
        <dbReference type="EMBL" id="KAK1121992.1"/>
    </source>
</evidence>
<feature type="region of interest" description="Disordered" evidence="1">
    <location>
        <begin position="109"/>
        <end position="136"/>
    </location>
</feature>
<evidence type="ECO:0000313" key="3">
    <source>
        <dbReference type="Proteomes" id="UP001177670"/>
    </source>
</evidence>
<gene>
    <name evidence="2" type="ORF">K0M31_009840</name>
</gene>
<feature type="compositionally biased region" description="Basic residues" evidence="1">
    <location>
        <begin position="159"/>
        <end position="175"/>
    </location>
</feature>